<protein>
    <submittedName>
        <fullName evidence="1">DUF2461 domain-containing protein</fullName>
    </submittedName>
</protein>
<proteinExistence type="predicted"/>
<dbReference type="NCBIfam" id="TIGR02453">
    <property type="entry name" value="TIGR02453 family protein"/>
    <property type="match status" value="1"/>
</dbReference>
<dbReference type="RefSeq" id="WP_263843054.1">
    <property type="nucleotide sequence ID" value="NZ_JALIEB010000002.1"/>
</dbReference>
<name>A0ABT3BAX6_9RHOB</name>
<dbReference type="InterPro" id="IPR015996">
    <property type="entry name" value="UCP028451"/>
</dbReference>
<dbReference type="InterPro" id="IPR012808">
    <property type="entry name" value="CHP02453"/>
</dbReference>
<gene>
    <name evidence="1" type="ORF">MUB52_04765</name>
</gene>
<accession>A0ABT3BAX6</accession>
<dbReference type="EMBL" id="JALIEB010000002">
    <property type="protein sequence ID" value="MCV3270733.1"/>
    <property type="molecule type" value="Genomic_DNA"/>
</dbReference>
<sequence length="219" mass="24404">MTAFDHFSPAALTFLRDLKANNRRDWFQANKPVYEAEIRDPAKHFGVAMSAALEALTGAPHLPKIYRINRDIRFSKDKTPYNTHLHLSFAPQPATANTPMWFFGLNTEKLSLGCGVFQFDKPGLAAFRARVSGTAGAQLIDLTARLAGKGVRVSPPELKRVPPGFDAAHPHSEVLRRKGFAAWIDLPDTRFVTAPGLVKRTTQALERLHPVFDILRHLT</sequence>
<organism evidence="1 2">
    <name type="scientific">Roseobacter sinensis</name>
    <dbReference type="NCBI Taxonomy" id="2931391"/>
    <lineage>
        <taxon>Bacteria</taxon>
        <taxon>Pseudomonadati</taxon>
        <taxon>Pseudomonadota</taxon>
        <taxon>Alphaproteobacteria</taxon>
        <taxon>Rhodobacterales</taxon>
        <taxon>Roseobacteraceae</taxon>
        <taxon>Roseobacter</taxon>
    </lineage>
</organism>
<dbReference type="Pfam" id="PF09365">
    <property type="entry name" value="DUF2461"/>
    <property type="match status" value="1"/>
</dbReference>
<dbReference type="PANTHER" id="PTHR36452">
    <property type="entry name" value="CHROMOSOME 12, WHOLE GENOME SHOTGUN SEQUENCE"/>
    <property type="match status" value="1"/>
</dbReference>
<reference evidence="1 2" key="1">
    <citation type="submission" date="2022-04" db="EMBL/GenBank/DDBJ databases">
        <title>Roseobacter sp. WL0113 is a bacterium isolated from neritic sediment.</title>
        <authorList>
            <person name="Wang L."/>
            <person name="He W."/>
            <person name="Zhang D.-F."/>
        </authorList>
    </citation>
    <scope>NUCLEOTIDE SEQUENCE [LARGE SCALE GENOMIC DNA]</scope>
    <source>
        <strain evidence="1 2">WL0113</strain>
    </source>
</reference>
<dbReference type="Proteomes" id="UP001208690">
    <property type="component" value="Unassembled WGS sequence"/>
</dbReference>
<keyword evidence="2" id="KW-1185">Reference proteome</keyword>
<evidence type="ECO:0000313" key="1">
    <source>
        <dbReference type="EMBL" id="MCV3270733.1"/>
    </source>
</evidence>
<comment type="caution">
    <text evidence="1">The sequence shown here is derived from an EMBL/GenBank/DDBJ whole genome shotgun (WGS) entry which is preliminary data.</text>
</comment>
<dbReference type="PIRSF" id="PIRSF028451">
    <property type="entry name" value="UCP028451"/>
    <property type="match status" value="1"/>
</dbReference>
<evidence type="ECO:0000313" key="2">
    <source>
        <dbReference type="Proteomes" id="UP001208690"/>
    </source>
</evidence>
<dbReference type="PANTHER" id="PTHR36452:SF1">
    <property type="entry name" value="DUF2461 DOMAIN-CONTAINING PROTEIN"/>
    <property type="match status" value="1"/>
</dbReference>